<sequence length="173" mass="20042">MRINWKGAFQCAGVQSAFTKSRWMRARATPNMTRIDFYTHVTDRAGVVCQLTAKAVAQGKRVMIFTSSPAETDAIDQRLWTFNQLSFIPHCRANHALANETPVIIDHLSDNIPHHEILINLHADWPRFFSRFERLMEIVSQEHEIATAARQRFRYYRDCGYDIQSHNLSHLGN</sequence>
<gene>
    <name evidence="1" type="ORF">HNQ59_001665</name>
</gene>
<dbReference type="SUPFAM" id="SSF102400">
    <property type="entry name" value="DNA polymerase III chi subunit"/>
    <property type="match status" value="1"/>
</dbReference>
<dbReference type="Proteomes" id="UP000575898">
    <property type="component" value="Unassembled WGS sequence"/>
</dbReference>
<dbReference type="Pfam" id="PF04364">
    <property type="entry name" value="DNA_pol3_chi"/>
    <property type="match status" value="1"/>
</dbReference>
<organism evidence="1 2">
    <name type="scientific">Chitinivorax tropicus</name>
    <dbReference type="NCBI Taxonomy" id="714531"/>
    <lineage>
        <taxon>Bacteria</taxon>
        <taxon>Pseudomonadati</taxon>
        <taxon>Pseudomonadota</taxon>
        <taxon>Betaproteobacteria</taxon>
        <taxon>Chitinivorax</taxon>
    </lineage>
</organism>
<dbReference type="GO" id="GO:0032298">
    <property type="term" value="P:positive regulation of DNA-templated DNA replication initiation"/>
    <property type="evidence" value="ECO:0007669"/>
    <property type="project" value="TreeGrafter"/>
</dbReference>
<accession>A0A840MN33</accession>
<keyword evidence="1" id="KW-0808">Transferase</keyword>
<dbReference type="EMBL" id="JACHHY010000008">
    <property type="protein sequence ID" value="MBB5018377.1"/>
    <property type="molecule type" value="Genomic_DNA"/>
</dbReference>
<dbReference type="PANTHER" id="PTHR38767:SF1">
    <property type="entry name" value="DNA POLYMERASE III SUBUNIT CHI"/>
    <property type="match status" value="1"/>
</dbReference>
<dbReference type="Gene3D" id="3.40.50.10110">
    <property type="entry name" value="DNA polymerase III subunit chi"/>
    <property type="match status" value="1"/>
</dbReference>
<dbReference type="GO" id="GO:0006260">
    <property type="term" value="P:DNA replication"/>
    <property type="evidence" value="ECO:0007669"/>
    <property type="project" value="InterPro"/>
</dbReference>
<dbReference type="EC" id="2.7.7.7" evidence="1"/>
<proteinExistence type="predicted"/>
<dbReference type="GO" id="GO:0003677">
    <property type="term" value="F:DNA binding"/>
    <property type="evidence" value="ECO:0007669"/>
    <property type="project" value="InterPro"/>
</dbReference>
<keyword evidence="2" id="KW-1185">Reference proteome</keyword>
<dbReference type="GO" id="GO:0003887">
    <property type="term" value="F:DNA-directed DNA polymerase activity"/>
    <property type="evidence" value="ECO:0007669"/>
    <property type="project" value="UniProtKB-EC"/>
</dbReference>
<reference evidence="1 2" key="1">
    <citation type="submission" date="2020-08" db="EMBL/GenBank/DDBJ databases">
        <title>Genomic Encyclopedia of Type Strains, Phase IV (KMG-IV): sequencing the most valuable type-strain genomes for metagenomic binning, comparative biology and taxonomic classification.</title>
        <authorList>
            <person name="Goeker M."/>
        </authorList>
    </citation>
    <scope>NUCLEOTIDE SEQUENCE [LARGE SCALE GENOMIC DNA]</scope>
    <source>
        <strain evidence="1 2">DSM 27165</strain>
    </source>
</reference>
<comment type="caution">
    <text evidence="1">The sequence shown here is derived from an EMBL/GenBank/DDBJ whole genome shotgun (WGS) entry which is preliminary data.</text>
</comment>
<dbReference type="InterPro" id="IPR036768">
    <property type="entry name" value="PolIII_chi_sf"/>
</dbReference>
<dbReference type="AlphaFoldDB" id="A0A840MN33"/>
<protein>
    <submittedName>
        <fullName evidence="1">DNA polymerase-3 subunit chi</fullName>
        <ecNumber evidence="1">2.7.7.7</ecNumber>
    </submittedName>
</protein>
<dbReference type="InterPro" id="IPR007459">
    <property type="entry name" value="DNA_pol3_chi"/>
</dbReference>
<keyword evidence="1" id="KW-0548">Nucleotidyltransferase</keyword>
<evidence type="ECO:0000313" key="1">
    <source>
        <dbReference type="EMBL" id="MBB5018377.1"/>
    </source>
</evidence>
<name>A0A840MN33_9PROT</name>
<dbReference type="PANTHER" id="PTHR38767">
    <property type="entry name" value="DNA POLYMERASE III SUBUNIT CHI"/>
    <property type="match status" value="1"/>
</dbReference>
<evidence type="ECO:0000313" key="2">
    <source>
        <dbReference type="Proteomes" id="UP000575898"/>
    </source>
</evidence>